<evidence type="ECO:0000259" key="8">
    <source>
        <dbReference type="Pfam" id="PF17042"/>
    </source>
</evidence>
<gene>
    <name evidence="9" type="ORF">SAMN04488045_0432</name>
</gene>
<protein>
    <submittedName>
        <fullName evidence="9">Uncharacterized conserved protein YgbK, DUF1537 family</fullName>
    </submittedName>
</protein>
<dbReference type="Pfam" id="PF17042">
    <property type="entry name" value="NBD_C"/>
    <property type="match status" value="1"/>
</dbReference>
<dbReference type="RefSeq" id="WP_103908818.1">
    <property type="nucleotide sequence ID" value="NZ_FNUZ01000001.1"/>
</dbReference>
<keyword evidence="4" id="KW-0418">Kinase</keyword>
<accession>A0A1H5SZL4</accession>
<keyword evidence="3" id="KW-0547">Nucleotide-binding</keyword>
<dbReference type="InterPro" id="IPR037051">
    <property type="entry name" value="4-carb_acid_sugar_kinase_N_sf"/>
</dbReference>
<keyword evidence="5" id="KW-0067">ATP-binding</keyword>
<dbReference type="Pfam" id="PF07005">
    <property type="entry name" value="SBD_N"/>
    <property type="match status" value="1"/>
</dbReference>
<dbReference type="AlphaFoldDB" id="A0A1H5SZL4"/>
<feature type="domain" description="Four-carbon acid sugar kinase nucleotide binding" evidence="8">
    <location>
        <begin position="244"/>
        <end position="325"/>
    </location>
</feature>
<keyword evidence="10" id="KW-1185">Reference proteome</keyword>
<dbReference type="EMBL" id="FNUZ01000001">
    <property type="protein sequence ID" value="SEF55986.1"/>
    <property type="molecule type" value="Genomic_DNA"/>
</dbReference>
<dbReference type="GO" id="GO:0005524">
    <property type="term" value="F:ATP binding"/>
    <property type="evidence" value="ECO:0007669"/>
    <property type="project" value="UniProtKB-KW"/>
</dbReference>
<dbReference type="Gene3D" id="3.40.50.10840">
    <property type="entry name" value="Putative sugar-binding, N-terminal domain"/>
    <property type="match status" value="1"/>
</dbReference>
<evidence type="ECO:0000256" key="6">
    <source>
        <dbReference type="ARBA" id="ARBA00023277"/>
    </source>
</evidence>
<keyword evidence="2" id="KW-0808">Transferase</keyword>
<dbReference type="InterPro" id="IPR010737">
    <property type="entry name" value="4-carb_acid_sugar_kinase_N"/>
</dbReference>
<reference evidence="9 10" key="1">
    <citation type="submission" date="2016-10" db="EMBL/GenBank/DDBJ databases">
        <authorList>
            <person name="de Groot N.N."/>
        </authorList>
    </citation>
    <scope>NUCLEOTIDE SEQUENCE [LARGE SCALE GENOMIC DNA]</scope>
    <source>
        <strain evidence="9 10">DSM 26915</strain>
    </source>
</reference>
<evidence type="ECO:0000256" key="2">
    <source>
        <dbReference type="ARBA" id="ARBA00022679"/>
    </source>
</evidence>
<evidence type="ECO:0000256" key="3">
    <source>
        <dbReference type="ARBA" id="ARBA00022741"/>
    </source>
</evidence>
<dbReference type="GO" id="GO:0016301">
    <property type="term" value="F:kinase activity"/>
    <property type="evidence" value="ECO:0007669"/>
    <property type="project" value="UniProtKB-KW"/>
</dbReference>
<evidence type="ECO:0000313" key="9">
    <source>
        <dbReference type="EMBL" id="SEF55986.1"/>
    </source>
</evidence>
<dbReference type="Gene3D" id="3.40.980.20">
    <property type="entry name" value="Four-carbon acid sugar kinase, nucleotide binding domain"/>
    <property type="match status" value="1"/>
</dbReference>
<keyword evidence="6" id="KW-0119">Carbohydrate metabolism</keyword>
<dbReference type="InterPro" id="IPR042213">
    <property type="entry name" value="NBD_C_sf"/>
</dbReference>
<proteinExistence type="inferred from homology"/>
<feature type="domain" description="Four-carbon acid sugar kinase N-terminal" evidence="7">
    <location>
        <begin position="11"/>
        <end position="126"/>
    </location>
</feature>
<sequence length="336" mass="34541">MSEQIGKSRWLIVADDLTGALDSSAPFALAGRRVCVASRPDALLDALNSGADVVAVSTRSREIPAEQARSIMARVVAQRPDDMRLFKKVDSRLKGHIAAELSVLPDVPFLVAPAIPQFGRVVRDGCVDGFGVSTPIPIAPVIGRQAVIPETLCDADIAKAVAAAPSDTIFVGAMGLAQALAGPATIKPQVLKGRIGMAIGSTDPITLAQLDVLRGAGVPVIPAPGGVWAGDVPDQRASVLQASDDGVVHDRAEVAARFAASASAFLEGHDSLVLSGGATAEAVLDALGMELLEMVGEALPGLPVSRADGRLIVTKSGGFGAPDSLHRLIQEAKIAE</sequence>
<evidence type="ECO:0000313" key="10">
    <source>
        <dbReference type="Proteomes" id="UP000236752"/>
    </source>
</evidence>
<dbReference type="SUPFAM" id="SSF142764">
    <property type="entry name" value="YgbK-like"/>
    <property type="match status" value="1"/>
</dbReference>
<dbReference type="InterPro" id="IPR031475">
    <property type="entry name" value="NBD_C"/>
</dbReference>
<evidence type="ECO:0000256" key="1">
    <source>
        <dbReference type="ARBA" id="ARBA00005715"/>
    </source>
</evidence>
<organism evidence="9 10">
    <name type="scientific">Thalassococcus halodurans</name>
    <dbReference type="NCBI Taxonomy" id="373675"/>
    <lineage>
        <taxon>Bacteria</taxon>
        <taxon>Pseudomonadati</taxon>
        <taxon>Pseudomonadota</taxon>
        <taxon>Alphaproteobacteria</taxon>
        <taxon>Rhodobacterales</taxon>
        <taxon>Roseobacteraceae</taxon>
        <taxon>Thalassococcus</taxon>
    </lineage>
</organism>
<dbReference type="Proteomes" id="UP000236752">
    <property type="component" value="Unassembled WGS sequence"/>
</dbReference>
<evidence type="ECO:0000259" key="7">
    <source>
        <dbReference type="Pfam" id="PF07005"/>
    </source>
</evidence>
<name>A0A1H5SZL4_9RHOB</name>
<evidence type="ECO:0000256" key="4">
    <source>
        <dbReference type="ARBA" id="ARBA00022777"/>
    </source>
</evidence>
<evidence type="ECO:0000256" key="5">
    <source>
        <dbReference type="ARBA" id="ARBA00022840"/>
    </source>
</evidence>
<dbReference type="OrthoDB" id="9778478at2"/>
<comment type="similarity">
    <text evidence="1">Belongs to the four-carbon acid sugar kinase family.</text>
</comment>